<proteinExistence type="inferred from homology"/>
<dbReference type="AlphaFoldDB" id="A0AAN1M4J1"/>
<dbReference type="Proteomes" id="UP000232496">
    <property type="component" value="Chromosome"/>
</dbReference>
<name>A0AAN1M4J1_BIFBR</name>
<sequence length="103" mass="10822">MFMDGVWHKRCWGGSVENAGILVAIGVGMDGRREVLSVAEGMKEDTESWRSFVKGTIARGEVKGVRLVTGDRCAGLVAAVNELLPGARAWSAASPTGAARSCS</sequence>
<evidence type="ECO:0000256" key="2">
    <source>
        <dbReference type="ARBA" id="ARBA00010961"/>
    </source>
</evidence>
<keyword evidence="3 6" id="KW-0815">Transposition</keyword>
<accession>A0AAN1M4J1</accession>
<dbReference type="PANTHER" id="PTHR33217">
    <property type="entry name" value="TRANSPOSASE FOR INSERTION SEQUENCE ELEMENT IS1081"/>
    <property type="match status" value="1"/>
</dbReference>
<comment type="similarity">
    <text evidence="2 6">Belongs to the transposase mutator family.</text>
</comment>
<gene>
    <name evidence="7" type="ORF">DRBB29_0480</name>
</gene>
<evidence type="ECO:0000256" key="1">
    <source>
        <dbReference type="ARBA" id="ARBA00002190"/>
    </source>
</evidence>
<keyword evidence="6" id="KW-0814">Transposable element</keyword>
<dbReference type="GO" id="GO:0003677">
    <property type="term" value="F:DNA binding"/>
    <property type="evidence" value="ECO:0007669"/>
    <property type="project" value="UniProtKB-UniRule"/>
</dbReference>
<dbReference type="InterPro" id="IPR001207">
    <property type="entry name" value="Transposase_mutator"/>
</dbReference>
<dbReference type="Pfam" id="PF00872">
    <property type="entry name" value="Transposase_mut"/>
    <property type="match status" value="1"/>
</dbReference>
<protein>
    <recommendedName>
        <fullName evidence="6">Mutator family transposase</fullName>
    </recommendedName>
</protein>
<reference evidence="7 8" key="1">
    <citation type="submission" date="2017-09" db="EMBL/GenBank/DDBJ databases">
        <title>Comparative genomics and methylome analysis of the gut commensal Bifidobacterium breve.</title>
        <authorList>
            <person name="Bottacini F."/>
            <person name="Morrissey R."/>
            <person name="Roberts R.J."/>
            <person name="James K."/>
            <person name="van Breen J."/>
            <person name="Egan M."/>
            <person name="Lambert J."/>
            <person name="van Limpt K."/>
            <person name="Stanton C."/>
            <person name="Knol J."/>
            <person name="O' Connell Motherway M."/>
            <person name="van Sinderen D."/>
        </authorList>
    </citation>
    <scope>NUCLEOTIDE SEQUENCE [LARGE SCALE GENOMIC DNA]</scope>
    <source>
        <strain evidence="7 8">DRBB29</strain>
    </source>
</reference>
<keyword evidence="5 6" id="KW-0233">DNA recombination</keyword>
<evidence type="ECO:0000313" key="8">
    <source>
        <dbReference type="Proteomes" id="UP000232496"/>
    </source>
</evidence>
<evidence type="ECO:0000313" key="7">
    <source>
        <dbReference type="EMBL" id="AUE18049.1"/>
    </source>
</evidence>
<evidence type="ECO:0000256" key="3">
    <source>
        <dbReference type="ARBA" id="ARBA00022578"/>
    </source>
</evidence>
<dbReference type="EMBL" id="CP023198">
    <property type="protein sequence ID" value="AUE18049.1"/>
    <property type="molecule type" value="Genomic_DNA"/>
</dbReference>
<organism evidence="7 8">
    <name type="scientific">Bifidobacterium breve</name>
    <dbReference type="NCBI Taxonomy" id="1685"/>
    <lineage>
        <taxon>Bacteria</taxon>
        <taxon>Bacillati</taxon>
        <taxon>Actinomycetota</taxon>
        <taxon>Actinomycetes</taxon>
        <taxon>Bifidobacteriales</taxon>
        <taxon>Bifidobacteriaceae</taxon>
        <taxon>Bifidobacterium</taxon>
    </lineage>
</organism>
<evidence type="ECO:0000256" key="4">
    <source>
        <dbReference type="ARBA" id="ARBA00023125"/>
    </source>
</evidence>
<evidence type="ECO:0000256" key="5">
    <source>
        <dbReference type="ARBA" id="ARBA00023172"/>
    </source>
</evidence>
<evidence type="ECO:0000256" key="6">
    <source>
        <dbReference type="RuleBase" id="RU365089"/>
    </source>
</evidence>
<comment type="function">
    <text evidence="1 6">Required for the transposition of the insertion element.</text>
</comment>
<keyword evidence="4 6" id="KW-0238">DNA-binding</keyword>
<dbReference type="GO" id="GO:0004803">
    <property type="term" value="F:transposase activity"/>
    <property type="evidence" value="ECO:0007669"/>
    <property type="project" value="UniProtKB-UniRule"/>
</dbReference>
<dbReference type="GO" id="GO:0006313">
    <property type="term" value="P:DNA transposition"/>
    <property type="evidence" value="ECO:0007669"/>
    <property type="project" value="UniProtKB-UniRule"/>
</dbReference>
<dbReference type="PANTHER" id="PTHR33217:SF7">
    <property type="entry name" value="TRANSPOSASE FOR INSERTION SEQUENCE ELEMENT IS1081"/>
    <property type="match status" value="1"/>
</dbReference>